<dbReference type="EMBL" id="JAGSXJ010000012">
    <property type="protein sequence ID" value="KAH6686623.1"/>
    <property type="molecule type" value="Genomic_DNA"/>
</dbReference>
<dbReference type="PANTHER" id="PTHR47843:SF5">
    <property type="entry name" value="BTB_POZ DOMAIN PROTEIN"/>
    <property type="match status" value="1"/>
</dbReference>
<dbReference type="PROSITE" id="PS50097">
    <property type="entry name" value="BTB"/>
    <property type="match status" value="1"/>
</dbReference>
<evidence type="ECO:0000313" key="3">
    <source>
        <dbReference type="Proteomes" id="UP000770015"/>
    </source>
</evidence>
<gene>
    <name evidence="2" type="ORF">F5X68DRAFT_240053</name>
</gene>
<evidence type="ECO:0000313" key="2">
    <source>
        <dbReference type="EMBL" id="KAH6686623.1"/>
    </source>
</evidence>
<sequence length="247" mass="28610">MARKTKKKKKGTDSLYHLIGADDPEVLIAHQPTKESTDELLSSLRQLHISSEYSDFGIKCSEDMYKVHKAVICPRSSFFHAVFENETQERDTAEVDLSEHDGTSVRLMVYFCYHLDYPHVKLDGTFGNQVVSGYQHTQETSNLSHHCRLYALADFCQMEGLKMLAVSNFRKEAEIHWNDPDFFEAIQFVYAATVSSDRTLRDAVVDVMMKHPTLLDRQEFKDLLKEIDLAHEMLLKIHERGLSCYWR</sequence>
<keyword evidence="3" id="KW-1185">Reference proteome</keyword>
<evidence type="ECO:0000259" key="1">
    <source>
        <dbReference type="PROSITE" id="PS50097"/>
    </source>
</evidence>
<dbReference type="InterPro" id="IPR011333">
    <property type="entry name" value="SKP1/BTB/POZ_sf"/>
</dbReference>
<dbReference type="PANTHER" id="PTHR47843">
    <property type="entry name" value="BTB DOMAIN-CONTAINING PROTEIN-RELATED"/>
    <property type="match status" value="1"/>
</dbReference>
<accession>A0A9P8VBX0</accession>
<dbReference type="SUPFAM" id="SSF54695">
    <property type="entry name" value="POZ domain"/>
    <property type="match status" value="1"/>
</dbReference>
<reference evidence="2" key="1">
    <citation type="journal article" date="2021" name="Nat. Commun.">
        <title>Genetic determinants of endophytism in the Arabidopsis root mycobiome.</title>
        <authorList>
            <person name="Mesny F."/>
            <person name="Miyauchi S."/>
            <person name="Thiergart T."/>
            <person name="Pickel B."/>
            <person name="Atanasova L."/>
            <person name="Karlsson M."/>
            <person name="Huettel B."/>
            <person name="Barry K.W."/>
            <person name="Haridas S."/>
            <person name="Chen C."/>
            <person name="Bauer D."/>
            <person name="Andreopoulos W."/>
            <person name="Pangilinan J."/>
            <person name="LaButti K."/>
            <person name="Riley R."/>
            <person name="Lipzen A."/>
            <person name="Clum A."/>
            <person name="Drula E."/>
            <person name="Henrissat B."/>
            <person name="Kohler A."/>
            <person name="Grigoriev I.V."/>
            <person name="Martin F.M."/>
            <person name="Hacquard S."/>
        </authorList>
    </citation>
    <scope>NUCLEOTIDE SEQUENCE</scope>
    <source>
        <strain evidence="2">MPI-SDFR-AT-0117</strain>
    </source>
</reference>
<proteinExistence type="predicted"/>
<name>A0A9P8VBX0_9PEZI</name>
<dbReference type="SMART" id="SM00225">
    <property type="entry name" value="BTB"/>
    <property type="match status" value="1"/>
</dbReference>
<protein>
    <recommendedName>
        <fullName evidence="1">BTB domain-containing protein</fullName>
    </recommendedName>
</protein>
<dbReference type="Pfam" id="PF00651">
    <property type="entry name" value="BTB"/>
    <property type="match status" value="1"/>
</dbReference>
<dbReference type="InterPro" id="IPR000210">
    <property type="entry name" value="BTB/POZ_dom"/>
</dbReference>
<dbReference type="Proteomes" id="UP000770015">
    <property type="component" value="Unassembled WGS sequence"/>
</dbReference>
<dbReference type="Gene3D" id="3.30.710.10">
    <property type="entry name" value="Potassium Channel Kv1.1, Chain A"/>
    <property type="match status" value="1"/>
</dbReference>
<feature type="domain" description="BTB" evidence="1">
    <location>
        <begin position="54"/>
        <end position="113"/>
    </location>
</feature>
<comment type="caution">
    <text evidence="2">The sequence shown here is derived from an EMBL/GenBank/DDBJ whole genome shotgun (WGS) entry which is preliminary data.</text>
</comment>
<dbReference type="CDD" id="cd18186">
    <property type="entry name" value="BTB_POZ_ZBTB_KLHL-like"/>
    <property type="match status" value="1"/>
</dbReference>
<dbReference type="OrthoDB" id="6359816at2759"/>
<dbReference type="AlphaFoldDB" id="A0A9P8VBX0"/>
<organism evidence="2 3">
    <name type="scientific">Plectosphaerella plurivora</name>
    <dbReference type="NCBI Taxonomy" id="936078"/>
    <lineage>
        <taxon>Eukaryota</taxon>
        <taxon>Fungi</taxon>
        <taxon>Dikarya</taxon>
        <taxon>Ascomycota</taxon>
        <taxon>Pezizomycotina</taxon>
        <taxon>Sordariomycetes</taxon>
        <taxon>Hypocreomycetidae</taxon>
        <taxon>Glomerellales</taxon>
        <taxon>Plectosphaerellaceae</taxon>
        <taxon>Plectosphaerella</taxon>
    </lineage>
</organism>